<dbReference type="EMBL" id="QUSM01000002">
    <property type="protein sequence ID" value="RGD74941.1"/>
    <property type="molecule type" value="Genomic_DNA"/>
</dbReference>
<dbReference type="GO" id="GO:0009401">
    <property type="term" value="P:phosphoenolpyruvate-dependent sugar phosphotransferase system"/>
    <property type="evidence" value="ECO:0007669"/>
    <property type="project" value="UniProtKB-KW"/>
</dbReference>
<sequence>MDTLLTIVKYITDSLGAMVIMPLFLIVLGLAFRMKPLKAFRSGLLVGIGFQGINLIIGLLGNAVSPAATALAEKVGLNFNIIDVGFPTVGAAAWATPIAALVIPIAILINVIMITLKLTKTLNIDIWNMFHFILAGGIAYLISGSIAVGLVVSAIFSIITLLLADWDSKTWQEYFGLEGTSCSTLATMTSAICSCIVNKIIDLIPGIRDFDINPAKINKLKGIGDPMFLGFFIGIVLSLLGGLPLDKVLNTGVGIAAAMVLLPRMVSLLMEGLAPISRAASDFTKKKLKGRTLLIGMDCALGIGDPTVIAASTIMIPFAVLLAVLLPGNGFLPIVSLTGLTYFCVPAAAYSKGNLFRTIVTMLIFYTLHIYVINAICPLVTGLATWAGVDLPAGASLIAGGNPEHAFLLLIKPILSIFGLAG</sequence>
<dbReference type="RefSeq" id="WP_007050486.1">
    <property type="nucleotide sequence ID" value="NZ_CABKNJ010000001.1"/>
</dbReference>
<keyword evidence="4" id="KW-0762">Sugar transport</keyword>
<dbReference type="AlphaFoldDB" id="A0A3E3E058"/>
<dbReference type="PROSITE" id="PS51104">
    <property type="entry name" value="PTS_EIIC_TYPE_2"/>
    <property type="match status" value="1"/>
</dbReference>
<feature type="transmembrane region" description="Helical" evidence="9">
    <location>
        <begin position="295"/>
        <end position="325"/>
    </location>
</feature>
<evidence type="ECO:0000256" key="2">
    <source>
        <dbReference type="ARBA" id="ARBA00022448"/>
    </source>
</evidence>
<keyword evidence="3" id="KW-1003">Cell membrane</keyword>
<keyword evidence="7 9" id="KW-1133">Transmembrane helix</keyword>
<dbReference type="PANTHER" id="PTHR37324:SF2">
    <property type="entry name" value="PTS SYSTEM GALACTITOL-SPECIFIC EIIC COMPONENT"/>
    <property type="match status" value="1"/>
</dbReference>
<evidence type="ECO:0000256" key="8">
    <source>
        <dbReference type="ARBA" id="ARBA00023136"/>
    </source>
</evidence>
<dbReference type="Proteomes" id="UP000261212">
    <property type="component" value="Unassembled WGS sequence"/>
</dbReference>
<evidence type="ECO:0000256" key="1">
    <source>
        <dbReference type="ARBA" id="ARBA00004651"/>
    </source>
</evidence>
<keyword evidence="6 9" id="KW-0812">Transmembrane</keyword>
<dbReference type="InterPro" id="IPR013014">
    <property type="entry name" value="PTS_EIIC_2"/>
</dbReference>
<organism evidence="11 12">
    <name type="scientific">Anaerofustis stercorihominis</name>
    <dbReference type="NCBI Taxonomy" id="214853"/>
    <lineage>
        <taxon>Bacteria</taxon>
        <taxon>Bacillati</taxon>
        <taxon>Bacillota</taxon>
        <taxon>Clostridia</taxon>
        <taxon>Eubacteriales</taxon>
        <taxon>Eubacteriaceae</taxon>
        <taxon>Anaerofustis</taxon>
    </lineage>
</organism>
<feature type="transmembrane region" description="Helical" evidence="9">
    <location>
        <begin position="226"/>
        <end position="245"/>
    </location>
</feature>
<feature type="transmembrane region" description="Helical" evidence="9">
    <location>
        <begin position="137"/>
        <end position="164"/>
    </location>
</feature>
<dbReference type="InterPro" id="IPR004703">
    <property type="entry name" value="PTS_sugar-sp_permease"/>
</dbReference>
<name>A0A3E3E058_9FIRM</name>
<evidence type="ECO:0000256" key="7">
    <source>
        <dbReference type="ARBA" id="ARBA00022989"/>
    </source>
</evidence>
<dbReference type="GO" id="GO:0005886">
    <property type="term" value="C:plasma membrane"/>
    <property type="evidence" value="ECO:0007669"/>
    <property type="project" value="UniProtKB-SubCell"/>
</dbReference>
<feature type="transmembrane region" description="Helical" evidence="9">
    <location>
        <begin position="15"/>
        <end position="32"/>
    </location>
</feature>
<evidence type="ECO:0000256" key="9">
    <source>
        <dbReference type="SAM" id="Phobius"/>
    </source>
</evidence>
<evidence type="ECO:0000259" key="10">
    <source>
        <dbReference type="PROSITE" id="PS51104"/>
    </source>
</evidence>
<dbReference type="GeneID" id="98000780"/>
<comment type="subcellular location">
    <subcellularLocation>
        <location evidence="1">Cell membrane</location>
        <topology evidence="1">Multi-pass membrane protein</topology>
    </subcellularLocation>
</comment>
<dbReference type="GO" id="GO:0015577">
    <property type="term" value="F:galactitol transmembrane transporter activity"/>
    <property type="evidence" value="ECO:0007669"/>
    <property type="project" value="InterPro"/>
</dbReference>
<keyword evidence="2" id="KW-0813">Transport</keyword>
<evidence type="ECO:0000313" key="12">
    <source>
        <dbReference type="Proteomes" id="UP000261212"/>
    </source>
</evidence>
<evidence type="ECO:0000256" key="5">
    <source>
        <dbReference type="ARBA" id="ARBA00022683"/>
    </source>
</evidence>
<evidence type="ECO:0000256" key="3">
    <source>
        <dbReference type="ARBA" id="ARBA00022475"/>
    </source>
</evidence>
<evidence type="ECO:0000313" key="11">
    <source>
        <dbReference type="EMBL" id="RGD74941.1"/>
    </source>
</evidence>
<dbReference type="Pfam" id="PF03611">
    <property type="entry name" value="EIIC-GAT"/>
    <property type="match status" value="1"/>
</dbReference>
<comment type="caution">
    <text evidence="11">The sequence shown here is derived from an EMBL/GenBank/DDBJ whole genome shotgun (WGS) entry which is preliminary data.</text>
</comment>
<feature type="transmembrane region" description="Helical" evidence="9">
    <location>
        <begin position="44"/>
        <end position="71"/>
    </location>
</feature>
<keyword evidence="8 9" id="KW-0472">Membrane</keyword>
<dbReference type="PANTHER" id="PTHR37324">
    <property type="entry name" value="PTS SYSTEM GALACTITOL-SPECIFIC EIIC COMPONENT"/>
    <property type="match status" value="1"/>
</dbReference>
<proteinExistence type="predicted"/>
<feature type="transmembrane region" description="Helical" evidence="9">
    <location>
        <begin position="91"/>
        <end position="116"/>
    </location>
</feature>
<feature type="transmembrane region" description="Helical" evidence="9">
    <location>
        <begin position="331"/>
        <end position="351"/>
    </location>
</feature>
<feature type="transmembrane region" description="Helical" evidence="9">
    <location>
        <begin position="251"/>
        <end position="274"/>
    </location>
</feature>
<protein>
    <submittedName>
        <fullName evidence="11">PTS galactitol transporter subunit IIC</fullName>
    </submittedName>
</protein>
<feature type="transmembrane region" description="Helical" evidence="9">
    <location>
        <begin position="363"/>
        <end position="385"/>
    </location>
</feature>
<feature type="domain" description="PTS EIIC type-2" evidence="10">
    <location>
        <begin position="9"/>
        <end position="422"/>
    </location>
</feature>
<evidence type="ECO:0000256" key="6">
    <source>
        <dbReference type="ARBA" id="ARBA00022692"/>
    </source>
</evidence>
<evidence type="ECO:0000256" key="4">
    <source>
        <dbReference type="ARBA" id="ARBA00022597"/>
    </source>
</evidence>
<feature type="transmembrane region" description="Helical" evidence="9">
    <location>
        <begin position="184"/>
        <end position="205"/>
    </location>
</feature>
<keyword evidence="5" id="KW-0598">Phosphotransferase system</keyword>
<dbReference type="InterPro" id="IPR013853">
    <property type="entry name" value="EIIC-GAT"/>
</dbReference>
<accession>A0A3E3E058</accession>
<reference evidence="11 12" key="1">
    <citation type="submission" date="2018-08" db="EMBL/GenBank/DDBJ databases">
        <title>A genome reference for cultivated species of the human gut microbiota.</title>
        <authorList>
            <person name="Zou Y."/>
            <person name="Xue W."/>
            <person name="Luo G."/>
        </authorList>
    </citation>
    <scope>NUCLEOTIDE SEQUENCE [LARGE SCALE GENOMIC DNA]</scope>
    <source>
        <strain evidence="11 12">AM25-6</strain>
    </source>
</reference>
<dbReference type="PIRSF" id="PIRSF006304">
    <property type="entry name" value="GatC"/>
    <property type="match status" value="1"/>
</dbReference>
<gene>
    <name evidence="11" type="ORF">DW687_01050</name>
</gene>